<dbReference type="OMA" id="AEMQAIN"/>
<feature type="coiled-coil region" evidence="6">
    <location>
        <begin position="116"/>
        <end position="192"/>
    </location>
</feature>
<dbReference type="InterPro" id="IPR000237">
    <property type="entry name" value="GRIP_dom"/>
</dbReference>
<evidence type="ECO:0000256" key="6">
    <source>
        <dbReference type="SAM" id="Coils"/>
    </source>
</evidence>
<gene>
    <name evidence="10" type="primary">LOC112275913</name>
    <name evidence="9" type="ORF">PHYPA_027843</name>
</gene>
<dbReference type="OrthoDB" id="1926336at2759"/>
<evidence type="ECO:0000256" key="7">
    <source>
        <dbReference type="SAM" id="MobiDB-lite"/>
    </source>
</evidence>
<dbReference type="SMART" id="SM00755">
    <property type="entry name" value="Grip"/>
    <property type="match status" value="1"/>
</dbReference>
<feature type="coiled-coil region" evidence="6">
    <location>
        <begin position="6"/>
        <end position="51"/>
    </location>
</feature>
<dbReference type="KEGG" id="ppp:112275913"/>
<dbReference type="PROSITE" id="PS50913">
    <property type="entry name" value="GRIP"/>
    <property type="match status" value="1"/>
</dbReference>
<dbReference type="EMBL" id="ABEU02000023">
    <property type="protein sequence ID" value="PNR29151.1"/>
    <property type="molecule type" value="Genomic_DNA"/>
</dbReference>
<evidence type="ECO:0000256" key="4">
    <source>
        <dbReference type="ARBA" id="ARBA00023054"/>
    </source>
</evidence>
<evidence type="ECO:0000313" key="11">
    <source>
        <dbReference type="Proteomes" id="UP000006727"/>
    </source>
</evidence>
<feature type="region of interest" description="Disordered" evidence="7">
    <location>
        <begin position="196"/>
        <end position="218"/>
    </location>
</feature>
<feature type="region of interest" description="Disordered" evidence="7">
    <location>
        <begin position="687"/>
        <end position="714"/>
    </location>
</feature>
<reference evidence="9 11" key="2">
    <citation type="journal article" date="2018" name="Plant J.">
        <title>The Physcomitrella patens chromosome-scale assembly reveals moss genome structure and evolution.</title>
        <authorList>
            <person name="Lang D."/>
            <person name="Ullrich K.K."/>
            <person name="Murat F."/>
            <person name="Fuchs J."/>
            <person name="Jenkins J."/>
            <person name="Haas F.B."/>
            <person name="Piednoel M."/>
            <person name="Gundlach H."/>
            <person name="Van Bel M."/>
            <person name="Meyberg R."/>
            <person name="Vives C."/>
            <person name="Morata J."/>
            <person name="Symeonidi A."/>
            <person name="Hiss M."/>
            <person name="Muchero W."/>
            <person name="Kamisugi Y."/>
            <person name="Saleh O."/>
            <person name="Blanc G."/>
            <person name="Decker E.L."/>
            <person name="van Gessel N."/>
            <person name="Grimwood J."/>
            <person name="Hayes R.D."/>
            <person name="Graham S.W."/>
            <person name="Gunter L.E."/>
            <person name="McDaniel S.F."/>
            <person name="Hoernstein S.N.W."/>
            <person name="Larsson A."/>
            <person name="Li F.W."/>
            <person name="Perroud P.F."/>
            <person name="Phillips J."/>
            <person name="Ranjan P."/>
            <person name="Rokshar D.S."/>
            <person name="Rothfels C.J."/>
            <person name="Schneider L."/>
            <person name="Shu S."/>
            <person name="Stevenson D.W."/>
            <person name="Thummler F."/>
            <person name="Tillich M."/>
            <person name="Villarreal Aguilar J.C."/>
            <person name="Widiez T."/>
            <person name="Wong G.K."/>
            <person name="Wymore A."/>
            <person name="Zhang Y."/>
            <person name="Zimmer A.D."/>
            <person name="Quatrano R.S."/>
            <person name="Mayer K.F.X."/>
            <person name="Goodstein D."/>
            <person name="Casacuberta J.M."/>
            <person name="Vandepoele K."/>
            <person name="Reski R."/>
            <person name="Cuming A.C."/>
            <person name="Tuskan G.A."/>
            <person name="Maumus F."/>
            <person name="Salse J."/>
            <person name="Schmutz J."/>
            <person name="Rensing S.A."/>
        </authorList>
    </citation>
    <scope>NUCLEOTIDE SEQUENCE [LARGE SCALE GENOMIC DNA]</scope>
    <source>
        <strain evidence="10 11">cv. Gransden 2004</strain>
    </source>
</reference>
<dbReference type="GeneID" id="112275913"/>
<evidence type="ECO:0000256" key="2">
    <source>
        <dbReference type="ARBA" id="ARBA00004496"/>
    </source>
</evidence>
<dbReference type="PANTHER" id="PTHR23157:SF25">
    <property type="entry name" value="GRIP AND COILED-COIL DOMAIN-CONTAINING PROTEIN 1"/>
    <property type="match status" value="1"/>
</dbReference>
<dbReference type="AlphaFoldDB" id="A0A2K1IIP3"/>
<reference evidence="10" key="3">
    <citation type="submission" date="2020-12" db="UniProtKB">
        <authorList>
            <consortium name="EnsemblPlants"/>
        </authorList>
    </citation>
    <scope>IDENTIFICATION</scope>
</reference>
<feature type="coiled-coil region" evidence="6">
    <location>
        <begin position="798"/>
        <end position="832"/>
    </location>
</feature>
<dbReference type="PANTHER" id="PTHR23157">
    <property type="entry name" value="GRIP AND COILED-COIL DOMAIN-CONTAINING PROTEIN 1"/>
    <property type="match status" value="1"/>
</dbReference>
<dbReference type="GO" id="GO:0005794">
    <property type="term" value="C:Golgi apparatus"/>
    <property type="evidence" value="ECO:0000318"/>
    <property type="project" value="GO_Central"/>
</dbReference>
<keyword evidence="11" id="KW-1185">Reference proteome</keyword>
<feature type="domain" description="GRIP" evidence="8">
    <location>
        <begin position="847"/>
        <end position="894"/>
    </location>
</feature>
<feature type="coiled-coil region" evidence="6">
    <location>
        <begin position="224"/>
        <end position="516"/>
    </location>
</feature>
<dbReference type="Pfam" id="PF01465">
    <property type="entry name" value="GRIP"/>
    <property type="match status" value="1"/>
</dbReference>
<keyword evidence="4 6" id="KW-0175">Coiled coil</keyword>
<comment type="subcellular location">
    <subcellularLocation>
        <location evidence="2">Cytoplasm</location>
    </subcellularLocation>
    <subcellularLocation>
        <location evidence="1">Endomembrane system</location>
        <topology evidence="1">Peripheral membrane protein</topology>
    </subcellularLocation>
</comment>
<name>A0A2K1IIP3_PHYPA</name>
<evidence type="ECO:0000256" key="3">
    <source>
        <dbReference type="ARBA" id="ARBA00022490"/>
    </source>
</evidence>
<dbReference type="RefSeq" id="XP_024362439.1">
    <property type="nucleotide sequence ID" value="XM_024506671.2"/>
</dbReference>
<keyword evidence="3" id="KW-0963">Cytoplasm</keyword>
<feature type="region of interest" description="Disordered" evidence="7">
    <location>
        <begin position="59"/>
        <end position="115"/>
    </location>
</feature>
<dbReference type="EnsemblPlants" id="Pp3c23_9770V3.1">
    <property type="protein sequence ID" value="PAC:32949316.CDS.1"/>
    <property type="gene ID" value="Pp3c23_9770"/>
</dbReference>
<proteinExistence type="predicted"/>
<dbReference type="Gramene" id="Pp3c23_9770V3.2">
    <property type="protein sequence ID" value="PAC:32949317.CDS.1"/>
    <property type="gene ID" value="Pp3c23_9770"/>
</dbReference>
<dbReference type="Proteomes" id="UP000006727">
    <property type="component" value="Chromosome 23"/>
</dbReference>
<feature type="region of interest" description="Disordered" evidence="7">
    <location>
        <begin position="764"/>
        <end position="785"/>
    </location>
</feature>
<dbReference type="RefSeq" id="XP_024362440.1">
    <property type="nucleotide sequence ID" value="XM_024506672.2"/>
</dbReference>
<dbReference type="PaxDb" id="3218-PP1S10_59V6.1"/>
<evidence type="ECO:0000259" key="8">
    <source>
        <dbReference type="PROSITE" id="PS50913"/>
    </source>
</evidence>
<dbReference type="FunCoup" id="A0A2K1IIP3">
    <property type="interactions" value="1871"/>
</dbReference>
<protein>
    <recommendedName>
        <fullName evidence="8">GRIP domain-containing protein</fullName>
    </recommendedName>
</protein>
<feature type="compositionally biased region" description="Low complexity" evidence="7">
    <location>
        <begin position="59"/>
        <end position="85"/>
    </location>
</feature>
<organism evidence="9">
    <name type="scientific">Physcomitrium patens</name>
    <name type="common">Spreading-leaved earth moss</name>
    <name type="synonym">Physcomitrella patens</name>
    <dbReference type="NCBI Taxonomy" id="3218"/>
    <lineage>
        <taxon>Eukaryota</taxon>
        <taxon>Viridiplantae</taxon>
        <taxon>Streptophyta</taxon>
        <taxon>Embryophyta</taxon>
        <taxon>Bryophyta</taxon>
        <taxon>Bryophytina</taxon>
        <taxon>Bryopsida</taxon>
        <taxon>Funariidae</taxon>
        <taxon>Funariales</taxon>
        <taxon>Funariaceae</taxon>
        <taxon>Physcomitrium</taxon>
    </lineage>
</organism>
<evidence type="ECO:0000313" key="10">
    <source>
        <dbReference type="EnsemblPlants" id="PAC:32949316.CDS.1"/>
    </source>
</evidence>
<sequence length="929" mass="103226">MAPADVEGLRAANARLAAEMASMKKKMMLAMKKQSAEVKLAQQRAQAAEAALAAAANGSSNAADSYVESEGASSESGSRLSLDPSIGRDTNSGVSDEGGGIGNGVDAETSAEGGYLEEREALVSEARRNVEEKEKLNAEFEALALKARQTAEEKEKLEVEFRELKLASDQIMEDLKEKNRSLESQLEAISHIRVEEVRSPDTSSQHNSAGEGAVSDFEEMRSSENVYAEKISLLEQQLKEANEKVERLEAGLKERSESLQASEAVALDVKIAGPQADKRVSELNLKLEQMKKQLEEEVTKYTELDAKFGRLLKRSKQRIQEVQKEKEDVEEKFKALEEKATEASTRQAALQADLNATRNQAGDAIRNLDSERQQLNIALRRARHDIEEMQQALKAKENELNEISSQLYEKDQQLTELNERLKEAEMNQEVAILGLKETYQKVIESYEQQLSEAAKDRTKGDEALSALQDQLAEKDSKLAEVEAASSGELVRLGALLDAARGDIQRIQSEHEKEREREREEHKSALSVLMDKLEASESLLNQVEIAAGNRRSQLESELEGCRQILSATQVELATARAETKLQAQELAAYKVRAHALLQKKEAALQAAQDSSSMAALESALEEAKAQAATAAAARDQAMRRLDTIVADYQRKLDAQAGAIEEAELHIRDLATQLESSRALLKSQQAEYERRLDQAEESVSSRPEAPAAIPSPVNEELEKELTAIRLAEKSLKEEFESYKEMTNSMMASKDEEIMRIVEERNSLQKHLSQKAPTDVVDMSVTSSPPPPLAEQQILTLARLQAQKEEEVARCLRHIEALQEEIKELEQENRLRCHQITILKEEYQNSERNQKRSNVDMTYVKNVILKLLETGEVEALLPVIAMLLQFSPDELRRCQEAYRMQASAEVPLSGAAAVVDAATAAPRSLLSRFSLG</sequence>
<evidence type="ECO:0000256" key="5">
    <source>
        <dbReference type="ARBA" id="ARBA00023136"/>
    </source>
</evidence>
<dbReference type="STRING" id="3218.A0A2K1IIP3"/>
<keyword evidence="5" id="KW-0472">Membrane</keyword>
<dbReference type="InterPro" id="IPR051952">
    <property type="entry name" value="Golgi-autophagy_related"/>
</dbReference>
<reference evidence="9 11" key="1">
    <citation type="journal article" date="2008" name="Science">
        <title>The Physcomitrella genome reveals evolutionary insights into the conquest of land by plants.</title>
        <authorList>
            <person name="Rensing S."/>
            <person name="Lang D."/>
            <person name="Zimmer A."/>
            <person name="Terry A."/>
            <person name="Salamov A."/>
            <person name="Shapiro H."/>
            <person name="Nishiyama T."/>
            <person name="Perroud P.-F."/>
            <person name="Lindquist E."/>
            <person name="Kamisugi Y."/>
            <person name="Tanahashi T."/>
            <person name="Sakakibara K."/>
            <person name="Fujita T."/>
            <person name="Oishi K."/>
            <person name="Shin-I T."/>
            <person name="Kuroki Y."/>
            <person name="Toyoda A."/>
            <person name="Suzuki Y."/>
            <person name="Hashimoto A."/>
            <person name="Yamaguchi K."/>
            <person name="Sugano A."/>
            <person name="Kohara Y."/>
            <person name="Fujiyama A."/>
            <person name="Anterola A."/>
            <person name="Aoki S."/>
            <person name="Ashton N."/>
            <person name="Barbazuk W.B."/>
            <person name="Barker E."/>
            <person name="Bennetzen J."/>
            <person name="Bezanilla M."/>
            <person name="Blankenship R."/>
            <person name="Cho S.H."/>
            <person name="Dutcher S."/>
            <person name="Estelle M."/>
            <person name="Fawcett J.A."/>
            <person name="Gundlach H."/>
            <person name="Hanada K."/>
            <person name="Heyl A."/>
            <person name="Hicks K.A."/>
            <person name="Hugh J."/>
            <person name="Lohr M."/>
            <person name="Mayer K."/>
            <person name="Melkozernov A."/>
            <person name="Murata T."/>
            <person name="Nelson D."/>
            <person name="Pils B."/>
            <person name="Prigge M."/>
            <person name="Reiss B."/>
            <person name="Renner T."/>
            <person name="Rombauts S."/>
            <person name="Rushton P."/>
            <person name="Sanderfoot A."/>
            <person name="Schween G."/>
            <person name="Shiu S.-H."/>
            <person name="Stueber K."/>
            <person name="Theodoulou F.L."/>
            <person name="Tu H."/>
            <person name="Van de Peer Y."/>
            <person name="Verrier P.J."/>
            <person name="Waters E."/>
            <person name="Wood A."/>
            <person name="Yang L."/>
            <person name="Cove D."/>
            <person name="Cuming A."/>
            <person name="Hasebe M."/>
            <person name="Lucas S."/>
            <person name="Mishler D.B."/>
            <person name="Reski R."/>
            <person name="Grigoriev I."/>
            <person name="Quatrano R.S."/>
            <person name="Boore J.L."/>
        </authorList>
    </citation>
    <scope>NUCLEOTIDE SEQUENCE [LARGE SCALE GENOMIC DNA]</scope>
    <source>
        <strain evidence="10 11">cv. Gransden 2004</strain>
    </source>
</reference>
<dbReference type="EnsemblPlants" id="Pp3c23_9770V3.2">
    <property type="protein sequence ID" value="PAC:32949317.CDS.1"/>
    <property type="gene ID" value="Pp3c23_9770"/>
</dbReference>
<evidence type="ECO:0000256" key="1">
    <source>
        <dbReference type="ARBA" id="ARBA00004184"/>
    </source>
</evidence>
<evidence type="ECO:0000313" key="9">
    <source>
        <dbReference type="EMBL" id="PNR29151.1"/>
    </source>
</evidence>
<accession>A0A2K1IIP3</accession>
<dbReference type="Gramene" id="Pp3c23_9770V3.1">
    <property type="protein sequence ID" value="PAC:32949316.CDS.1"/>
    <property type="gene ID" value="Pp3c23_9770"/>
</dbReference>